<evidence type="ECO:0000256" key="1">
    <source>
        <dbReference type="PROSITE-ProRule" id="PRU00042"/>
    </source>
</evidence>
<dbReference type="PROSITE" id="PS00028">
    <property type="entry name" value="ZINC_FINGER_C2H2_1"/>
    <property type="match status" value="1"/>
</dbReference>
<gene>
    <name evidence="4" type="ORF">SBRCBS47491_001709</name>
</gene>
<protein>
    <recommendedName>
        <fullName evidence="3">C2H2-type domain-containing protein</fullName>
    </recommendedName>
</protein>
<dbReference type="EMBL" id="CAWUHC010000009">
    <property type="protein sequence ID" value="CAK7213165.1"/>
    <property type="molecule type" value="Genomic_DNA"/>
</dbReference>
<keyword evidence="5" id="KW-1185">Reference proteome</keyword>
<evidence type="ECO:0000313" key="4">
    <source>
        <dbReference type="EMBL" id="CAK7213165.1"/>
    </source>
</evidence>
<dbReference type="InterPro" id="IPR036236">
    <property type="entry name" value="Znf_C2H2_sf"/>
</dbReference>
<dbReference type="Proteomes" id="UP001642406">
    <property type="component" value="Unassembled WGS sequence"/>
</dbReference>
<dbReference type="PROSITE" id="PS50157">
    <property type="entry name" value="ZINC_FINGER_C2H2_2"/>
    <property type="match status" value="1"/>
</dbReference>
<keyword evidence="1" id="KW-0479">Metal-binding</keyword>
<feature type="compositionally biased region" description="Low complexity" evidence="2">
    <location>
        <begin position="330"/>
        <end position="342"/>
    </location>
</feature>
<feature type="region of interest" description="Disordered" evidence="2">
    <location>
        <begin position="330"/>
        <end position="364"/>
    </location>
</feature>
<accession>A0ABP0B0X0</accession>
<keyword evidence="1" id="KW-0862">Zinc</keyword>
<feature type="region of interest" description="Disordered" evidence="2">
    <location>
        <begin position="109"/>
        <end position="151"/>
    </location>
</feature>
<evidence type="ECO:0000256" key="2">
    <source>
        <dbReference type="SAM" id="MobiDB-lite"/>
    </source>
</evidence>
<dbReference type="Gene3D" id="3.30.160.60">
    <property type="entry name" value="Classic Zinc Finger"/>
    <property type="match status" value="1"/>
</dbReference>
<name>A0ABP0B0X0_9PEZI</name>
<feature type="region of interest" description="Disordered" evidence="2">
    <location>
        <begin position="1"/>
        <end position="41"/>
    </location>
</feature>
<dbReference type="SUPFAM" id="SSF57667">
    <property type="entry name" value="beta-beta-alpha zinc fingers"/>
    <property type="match status" value="1"/>
</dbReference>
<dbReference type="InterPro" id="IPR013087">
    <property type="entry name" value="Znf_C2H2_type"/>
</dbReference>
<sequence length="377" mass="41240">MNHHQLANHASLGGLPSGSMDIDMDRDTHLSQPSLPSHQDSTSIFLQNPVAQGSGLLDSQQQQEEQQKHFQQQIPVNFQKSMSQLNNGSVHGGQYPSSANITAVTSTYGISDDDLHQPGSRPTSHHHHEDLTSSSRTSLQPPRTPASTIDEDIDPEDLVCDLCQWKPRGVRENLRGYLRKHKNVHKGLRLACDVPGCKKSFSRLDNLKTHRREKHSIDDTAPASKTTSTVSVDSASIIAGHHIATAGSNSLSVKRTMAMNEYANGGVMMAIPTTVVSTQPQHVLQAAANIAQAQAQARAQVRQAQLQAQAQHQVHVQAQAHAQFVQAQMQAQAAQEQAQQVQPEPPRPGSKRQRESLDHGYRGVTGEHAALWPLMQI</sequence>
<comment type="caution">
    <text evidence="4">The sequence shown here is derived from an EMBL/GenBank/DDBJ whole genome shotgun (WGS) entry which is preliminary data.</text>
</comment>
<evidence type="ECO:0000313" key="5">
    <source>
        <dbReference type="Proteomes" id="UP001642406"/>
    </source>
</evidence>
<dbReference type="SMART" id="SM00355">
    <property type="entry name" value="ZnF_C2H2"/>
    <property type="match status" value="2"/>
</dbReference>
<organism evidence="4 5">
    <name type="scientific">Sporothrix bragantina</name>
    <dbReference type="NCBI Taxonomy" id="671064"/>
    <lineage>
        <taxon>Eukaryota</taxon>
        <taxon>Fungi</taxon>
        <taxon>Dikarya</taxon>
        <taxon>Ascomycota</taxon>
        <taxon>Pezizomycotina</taxon>
        <taxon>Sordariomycetes</taxon>
        <taxon>Sordariomycetidae</taxon>
        <taxon>Ophiostomatales</taxon>
        <taxon>Ophiostomataceae</taxon>
        <taxon>Sporothrix</taxon>
    </lineage>
</organism>
<feature type="compositionally biased region" description="Polar residues" evidence="2">
    <location>
        <begin position="132"/>
        <end position="147"/>
    </location>
</feature>
<evidence type="ECO:0000259" key="3">
    <source>
        <dbReference type="PROSITE" id="PS50157"/>
    </source>
</evidence>
<proteinExistence type="predicted"/>
<reference evidence="4 5" key="1">
    <citation type="submission" date="2024-01" db="EMBL/GenBank/DDBJ databases">
        <authorList>
            <person name="Allen C."/>
            <person name="Tagirdzhanova G."/>
        </authorList>
    </citation>
    <scope>NUCLEOTIDE SEQUENCE [LARGE SCALE GENOMIC DNA]</scope>
</reference>
<feature type="compositionally biased region" description="Polar residues" evidence="2">
    <location>
        <begin position="30"/>
        <end position="41"/>
    </location>
</feature>
<feature type="compositionally biased region" description="Basic and acidic residues" evidence="2">
    <location>
        <begin position="352"/>
        <end position="361"/>
    </location>
</feature>
<keyword evidence="1" id="KW-0863">Zinc-finger</keyword>
<feature type="domain" description="C2H2-type" evidence="3">
    <location>
        <begin position="190"/>
        <end position="220"/>
    </location>
</feature>